<proteinExistence type="inferred from homology"/>
<evidence type="ECO:0000256" key="4">
    <source>
        <dbReference type="ARBA" id="ARBA00022448"/>
    </source>
</evidence>
<comment type="caution">
    <text evidence="19">The sequence shown here is derived from an EMBL/GenBank/DDBJ whole genome shotgun (WGS) entry which is preliminary data.</text>
</comment>
<dbReference type="GO" id="GO:0008203">
    <property type="term" value="P:cholesterol metabolic process"/>
    <property type="evidence" value="ECO:0007669"/>
    <property type="project" value="UniProtKB-KW"/>
</dbReference>
<dbReference type="AlphaFoldDB" id="A0AAV6R611"/>
<dbReference type="GO" id="GO:0120020">
    <property type="term" value="F:cholesterol transfer activity"/>
    <property type="evidence" value="ECO:0007669"/>
    <property type="project" value="TreeGrafter"/>
</dbReference>
<evidence type="ECO:0000256" key="12">
    <source>
        <dbReference type="ARBA" id="ARBA00023098"/>
    </source>
</evidence>
<evidence type="ECO:0000313" key="20">
    <source>
        <dbReference type="Proteomes" id="UP000693946"/>
    </source>
</evidence>
<protein>
    <recommendedName>
        <fullName evidence="17">Apolipoprotein A-IV</fullName>
    </recommendedName>
    <alternativeName>
        <fullName evidence="18">Apolipoprotein A4</fullName>
    </alternativeName>
</protein>
<dbReference type="GO" id="GO:1903561">
    <property type="term" value="C:extracellular vesicle"/>
    <property type="evidence" value="ECO:0007669"/>
    <property type="project" value="TreeGrafter"/>
</dbReference>
<dbReference type="GO" id="GO:0034362">
    <property type="term" value="C:low-density lipoprotein particle"/>
    <property type="evidence" value="ECO:0007669"/>
    <property type="project" value="TreeGrafter"/>
</dbReference>
<evidence type="ECO:0000256" key="15">
    <source>
        <dbReference type="ARBA" id="ARBA00037506"/>
    </source>
</evidence>
<evidence type="ECO:0000256" key="5">
    <source>
        <dbReference type="ARBA" id="ARBA00022513"/>
    </source>
</evidence>
<evidence type="ECO:0000256" key="7">
    <source>
        <dbReference type="ARBA" id="ARBA00022548"/>
    </source>
</evidence>
<dbReference type="FunFam" id="1.20.120.20:FF:000007">
    <property type="entry name" value="Apolipoprotein A-IV a"/>
    <property type="match status" value="1"/>
</dbReference>
<comment type="function">
    <text evidence="16">May have a role in chylomicrons and VLDL secretion and catabolism. Required for efficient activation of lipoprotein lipase by ApoC-II; potent activator of LCAT. Apoa-IV is a major component of HDL and chylomicrons.</text>
</comment>
<comment type="function">
    <text evidence="15">Participates in the reverse transport of cholesterol from tissues to the liver for excretion by promoting cholesterol efflux from tissues and by acting as a cofactor for the lecithin cholesterol acyltransferase (LCAT).</text>
</comment>
<dbReference type="GO" id="GO:0034364">
    <property type="term" value="C:high-density lipoprotein particle"/>
    <property type="evidence" value="ECO:0007669"/>
    <property type="project" value="UniProtKB-KW"/>
</dbReference>
<evidence type="ECO:0000256" key="16">
    <source>
        <dbReference type="ARBA" id="ARBA00037735"/>
    </source>
</evidence>
<evidence type="ECO:0000256" key="2">
    <source>
        <dbReference type="ARBA" id="ARBA00008788"/>
    </source>
</evidence>
<dbReference type="PANTHER" id="PTHR18976">
    <property type="entry name" value="APOLIPOPROTEIN"/>
    <property type="match status" value="1"/>
</dbReference>
<evidence type="ECO:0000256" key="14">
    <source>
        <dbReference type="ARBA" id="ARBA00023221"/>
    </source>
</evidence>
<evidence type="ECO:0000256" key="13">
    <source>
        <dbReference type="ARBA" id="ARBA00023166"/>
    </source>
</evidence>
<dbReference type="InterPro" id="IPR050163">
    <property type="entry name" value="Apolipoprotein_A1/A4/E"/>
</dbReference>
<keyword evidence="10" id="KW-0345">HDL</keyword>
<organism evidence="19 20">
    <name type="scientific">Solea senegalensis</name>
    <name type="common">Senegalese sole</name>
    <dbReference type="NCBI Taxonomy" id="28829"/>
    <lineage>
        <taxon>Eukaryota</taxon>
        <taxon>Metazoa</taxon>
        <taxon>Chordata</taxon>
        <taxon>Craniata</taxon>
        <taxon>Vertebrata</taxon>
        <taxon>Euteleostomi</taxon>
        <taxon>Actinopterygii</taxon>
        <taxon>Neopterygii</taxon>
        <taxon>Teleostei</taxon>
        <taxon>Neoteleostei</taxon>
        <taxon>Acanthomorphata</taxon>
        <taxon>Carangaria</taxon>
        <taxon>Pleuronectiformes</taxon>
        <taxon>Pleuronectoidei</taxon>
        <taxon>Soleidae</taxon>
        <taxon>Solea</taxon>
    </lineage>
</organism>
<name>A0AAV6R611_SOLSE</name>
<keyword evidence="8" id="KW-0732">Signal</keyword>
<dbReference type="Pfam" id="PF01442">
    <property type="entry name" value="Apolipoprotein"/>
    <property type="match status" value="1"/>
</dbReference>
<accession>A0AAV6R611</accession>
<reference evidence="19 20" key="1">
    <citation type="journal article" date="2021" name="Sci. Rep.">
        <title>Chromosome anchoring in Senegalese sole (Solea senegalensis) reveals sex-associated markers and genome rearrangements in flatfish.</title>
        <authorList>
            <person name="Guerrero-Cozar I."/>
            <person name="Gomez-Garrido J."/>
            <person name="Berbel C."/>
            <person name="Martinez-Blanch J.F."/>
            <person name="Alioto T."/>
            <person name="Claros M.G."/>
            <person name="Gagnaire P.A."/>
            <person name="Manchado M."/>
        </authorList>
    </citation>
    <scope>NUCLEOTIDE SEQUENCE [LARGE SCALE GENOMIC DNA]</scope>
    <source>
        <strain evidence="19">Sse05_10M</strain>
    </source>
</reference>
<keyword evidence="14" id="KW-0753">Steroid metabolism</keyword>
<dbReference type="PANTHER" id="PTHR18976:SF1">
    <property type="entry name" value="APOLIPOPROTEIN A-IV"/>
    <property type="match status" value="1"/>
</dbReference>
<evidence type="ECO:0000256" key="9">
    <source>
        <dbReference type="ARBA" id="ARBA00022737"/>
    </source>
</evidence>
<dbReference type="GO" id="GO:0034361">
    <property type="term" value="C:very-low-density lipoprotein particle"/>
    <property type="evidence" value="ECO:0007669"/>
    <property type="project" value="TreeGrafter"/>
</dbReference>
<keyword evidence="9" id="KW-0677">Repeat</keyword>
<comment type="subcellular location">
    <subcellularLocation>
        <location evidence="1">Secreted</location>
    </subcellularLocation>
</comment>
<dbReference type="GO" id="GO:0033344">
    <property type="term" value="P:cholesterol efflux"/>
    <property type="evidence" value="ECO:0007669"/>
    <property type="project" value="TreeGrafter"/>
</dbReference>
<evidence type="ECO:0000256" key="8">
    <source>
        <dbReference type="ARBA" id="ARBA00022729"/>
    </source>
</evidence>
<keyword evidence="4" id="KW-0813">Transport</keyword>
<sequence length="280" mass="31915">MSIKVQGRTHTLTLGHRLNSELRVMKILVVLVLAVFTGCNARAVKQQQPKQQIDMVRDAFWDYVGKATSTAEDSLKQIRQSELGKEVNTLISESTNAVNHFSDAMRTQVAPLTKDLMSKLSKEAQRLQLRLQKDLTTMGTNLQPYAEELASDLQKKVEDLRSEAVPYANAMDSDALRAILLQRSQELKLQLEKTVKELQGQVVPYTEEMKEKMEESVEEFQRSMIPMTQNFQSQLSQKTQEIQKNLAPLGEELRAKLDGDAQNLKKQLTTLWQSFTKMMQ</sequence>
<gene>
    <name evidence="19" type="ORF">JOB18_032069</name>
</gene>
<dbReference type="GO" id="GO:0042627">
    <property type="term" value="C:chylomicron"/>
    <property type="evidence" value="ECO:0007669"/>
    <property type="project" value="UniProtKB-KW"/>
</dbReference>
<keyword evidence="5" id="KW-0162">Chylomicron</keyword>
<evidence type="ECO:0000256" key="1">
    <source>
        <dbReference type="ARBA" id="ARBA00004613"/>
    </source>
</evidence>
<dbReference type="GO" id="GO:0033700">
    <property type="term" value="P:phospholipid efflux"/>
    <property type="evidence" value="ECO:0007669"/>
    <property type="project" value="TreeGrafter"/>
</dbReference>
<comment type="similarity">
    <text evidence="2">Belongs to the apolipoprotein A1/A4/E family.</text>
</comment>
<evidence type="ECO:0000256" key="11">
    <source>
        <dbReference type="ARBA" id="ARBA00023055"/>
    </source>
</evidence>
<evidence type="ECO:0000256" key="17">
    <source>
        <dbReference type="ARBA" id="ARBA00041197"/>
    </source>
</evidence>
<dbReference type="Proteomes" id="UP000693946">
    <property type="component" value="Linkage Group LG20"/>
</dbReference>
<evidence type="ECO:0000313" key="19">
    <source>
        <dbReference type="EMBL" id="KAG7500861.1"/>
    </source>
</evidence>
<keyword evidence="20" id="KW-1185">Reference proteome</keyword>
<keyword evidence="7" id="KW-0153">Cholesterol metabolism</keyword>
<keyword evidence="11" id="KW-0445">Lipid transport</keyword>
<dbReference type="EMBL" id="JAGKHQ010000013">
    <property type="protein sequence ID" value="KAG7500861.1"/>
    <property type="molecule type" value="Genomic_DNA"/>
</dbReference>
<evidence type="ECO:0000256" key="18">
    <source>
        <dbReference type="ARBA" id="ARBA00042591"/>
    </source>
</evidence>
<dbReference type="InterPro" id="IPR000074">
    <property type="entry name" value="ApoA_E"/>
</dbReference>
<keyword evidence="12" id="KW-0443">Lipid metabolism</keyword>
<keyword evidence="6" id="KW-0964">Secreted</keyword>
<evidence type="ECO:0000256" key="3">
    <source>
        <dbReference type="ARBA" id="ARBA00011738"/>
    </source>
</evidence>
<evidence type="ECO:0000256" key="10">
    <source>
        <dbReference type="ARBA" id="ARBA00022850"/>
    </source>
</evidence>
<dbReference type="GO" id="GO:0055090">
    <property type="term" value="P:acylglycerol homeostasis"/>
    <property type="evidence" value="ECO:0007669"/>
    <property type="project" value="TreeGrafter"/>
</dbReference>
<dbReference type="GO" id="GO:0060228">
    <property type="term" value="F:phosphatidylcholine-sterol O-acyltransferase activator activity"/>
    <property type="evidence" value="ECO:0007669"/>
    <property type="project" value="TreeGrafter"/>
</dbReference>
<dbReference type="GO" id="GO:0042157">
    <property type="term" value="P:lipoprotein metabolic process"/>
    <property type="evidence" value="ECO:0007669"/>
    <property type="project" value="InterPro"/>
</dbReference>
<comment type="subunit">
    <text evidence="3">Homodimer.</text>
</comment>
<dbReference type="GO" id="GO:0005543">
    <property type="term" value="F:phospholipid binding"/>
    <property type="evidence" value="ECO:0007669"/>
    <property type="project" value="TreeGrafter"/>
</dbReference>
<evidence type="ECO:0000256" key="6">
    <source>
        <dbReference type="ARBA" id="ARBA00022525"/>
    </source>
</evidence>
<keyword evidence="13" id="KW-1207">Sterol metabolism</keyword>